<evidence type="ECO:0000313" key="2">
    <source>
        <dbReference type="Proteomes" id="UP000023566"/>
    </source>
</evidence>
<proteinExistence type="predicted"/>
<protein>
    <submittedName>
        <fullName evidence="1">Uncharacterized protein</fullName>
    </submittedName>
</protein>
<evidence type="ECO:0000313" key="1">
    <source>
        <dbReference type="EMBL" id="EZP78892.1"/>
    </source>
</evidence>
<comment type="caution">
    <text evidence="1">The sequence shown here is derived from an EMBL/GenBank/DDBJ whole genome shotgun (WGS) entry which is preliminary data.</text>
</comment>
<gene>
    <name evidence="1" type="ORF">H839_03451</name>
</gene>
<dbReference type="AlphaFoldDB" id="A0ABC9VJ41"/>
<name>A0ABC9VJ41_9BACL</name>
<dbReference type="EMBL" id="AOTZ01000002">
    <property type="protein sequence ID" value="EZP78892.1"/>
    <property type="molecule type" value="Genomic_DNA"/>
</dbReference>
<organism evidence="1 2">
    <name type="scientific">Parageobacillus genomosp. 1</name>
    <dbReference type="NCBI Taxonomy" id="1295642"/>
    <lineage>
        <taxon>Bacteria</taxon>
        <taxon>Bacillati</taxon>
        <taxon>Bacillota</taxon>
        <taxon>Bacilli</taxon>
        <taxon>Bacillales</taxon>
        <taxon>Anoxybacillaceae</taxon>
        <taxon>Parageobacillus</taxon>
    </lineage>
</organism>
<accession>A0ABC9VJ41</accession>
<keyword evidence="2" id="KW-1185">Reference proteome</keyword>
<dbReference type="Proteomes" id="UP000023566">
    <property type="component" value="Chromosome"/>
</dbReference>
<sequence length="50" mass="5703">MKSSSFPVAHLHEGALKKVQDLEKRLREETGEEIVLIAYKHKNNAQEGDK</sequence>
<reference evidence="1 2" key="1">
    <citation type="journal article" date="2014" name="Appl. Microbiol. Biotechnol.">
        <title>Transformable facultative thermophile Geobacillus stearothermophilus NUB3621 as a host strain for metabolic engineering.</title>
        <authorList>
            <person name="Blanchard K."/>
            <person name="Robic S."/>
            <person name="Matsumura I."/>
        </authorList>
    </citation>
    <scope>NUCLEOTIDE SEQUENCE [LARGE SCALE GENOMIC DNA]</scope>
    <source>
        <strain evidence="1 2">NUB3621</strain>
    </source>
</reference>
<dbReference type="RefSeq" id="WP_186003910.1">
    <property type="nucleotide sequence ID" value="NZ_CM002692.1"/>
</dbReference>